<dbReference type="InterPro" id="IPR050336">
    <property type="entry name" value="Chromosome_partition/occlusion"/>
</dbReference>
<evidence type="ECO:0000313" key="3">
    <source>
        <dbReference type="EMBL" id="MBL3678877.1"/>
    </source>
</evidence>
<feature type="region of interest" description="Disordered" evidence="1">
    <location>
        <begin position="132"/>
        <end position="156"/>
    </location>
</feature>
<dbReference type="SUPFAM" id="SSF110849">
    <property type="entry name" value="ParB/Sulfiredoxin"/>
    <property type="match status" value="1"/>
</dbReference>
<dbReference type="InterPro" id="IPR003115">
    <property type="entry name" value="ParB_N"/>
</dbReference>
<accession>A0ABS1SEZ2</accession>
<feature type="domain" description="ParB-like N-terminal" evidence="2">
    <location>
        <begin position="11"/>
        <end position="93"/>
    </location>
</feature>
<reference evidence="3 4" key="1">
    <citation type="submission" date="2018-09" db="EMBL/GenBank/DDBJ databases">
        <title>Comparative genomics of Leucobacter spp.</title>
        <authorList>
            <person name="Reis A.C."/>
            <person name="Kolvenbach B.A."/>
            <person name="Corvini P.F.X."/>
            <person name="Nunes O.C."/>
        </authorList>
    </citation>
    <scope>NUCLEOTIDE SEQUENCE [LARGE SCALE GENOMIC DNA]</scope>
    <source>
        <strain evidence="3 4">TAN 31504</strain>
    </source>
</reference>
<sequence>MAASSPGHIELERSLDSIVVGKRHRTDLGDIAALAESIRSEGLLQPITVTPDGTLVCGRRRLEALRLLGHRSTNVWVRSNLSDRLSQLLAEQNDNALHKPLSLIEAESLYRELKVVLAEEATRRQAATRFGAEAGTPEDSAEVSGAVESTAPRSAGEARVQAARMVTGRGSQTMLEQIGRLKDLAHDDTRPERIRSQAMAELARIEAGGKVHGAHLRMNAALSLDELDRIAADPAQSEPVRAQAAASASQVRAAASAETRTAELAALAAEAIARVTAEGRGKGKKRQAKEPGRPALTLVMLPPRAFVALWADMDGWTRKYDPAEIAAALTVPEWERAEIVLAETVSFFAAIRTVRESAAPAVPGAGMEARSQAG</sequence>
<evidence type="ECO:0000313" key="4">
    <source>
        <dbReference type="Proteomes" id="UP001645859"/>
    </source>
</evidence>
<name>A0ABS1SEZ2_9MICO</name>
<protein>
    <recommendedName>
        <fullName evidence="2">ParB-like N-terminal domain-containing protein</fullName>
    </recommendedName>
</protein>
<comment type="caution">
    <text evidence="3">The sequence shown here is derived from an EMBL/GenBank/DDBJ whole genome shotgun (WGS) entry which is preliminary data.</text>
</comment>
<proteinExistence type="predicted"/>
<gene>
    <name evidence="3" type="ORF">D3230_06155</name>
</gene>
<organism evidence="3 4">
    <name type="scientific">Leucobacter chromiireducens subsp. solipictus</name>
    <dbReference type="NCBI Taxonomy" id="398235"/>
    <lineage>
        <taxon>Bacteria</taxon>
        <taxon>Bacillati</taxon>
        <taxon>Actinomycetota</taxon>
        <taxon>Actinomycetes</taxon>
        <taxon>Micrococcales</taxon>
        <taxon>Microbacteriaceae</taxon>
        <taxon>Leucobacter</taxon>
    </lineage>
</organism>
<evidence type="ECO:0000256" key="1">
    <source>
        <dbReference type="SAM" id="MobiDB-lite"/>
    </source>
</evidence>
<keyword evidence="4" id="KW-1185">Reference proteome</keyword>
<dbReference type="PANTHER" id="PTHR33375">
    <property type="entry name" value="CHROMOSOME-PARTITIONING PROTEIN PARB-RELATED"/>
    <property type="match status" value="1"/>
</dbReference>
<dbReference type="RefSeq" id="WP_202344153.1">
    <property type="nucleotide sequence ID" value="NZ_BAAAPI010000013.1"/>
</dbReference>
<dbReference type="EMBL" id="QYAC01000003">
    <property type="protein sequence ID" value="MBL3678877.1"/>
    <property type="molecule type" value="Genomic_DNA"/>
</dbReference>
<dbReference type="SMART" id="SM00470">
    <property type="entry name" value="ParB"/>
    <property type="match status" value="1"/>
</dbReference>
<evidence type="ECO:0000259" key="2">
    <source>
        <dbReference type="SMART" id="SM00470"/>
    </source>
</evidence>
<dbReference type="InterPro" id="IPR036086">
    <property type="entry name" value="ParB/Sulfiredoxin_sf"/>
</dbReference>
<dbReference type="Gene3D" id="3.90.1530.30">
    <property type="match status" value="1"/>
</dbReference>
<dbReference type="Proteomes" id="UP001645859">
    <property type="component" value="Unassembled WGS sequence"/>
</dbReference>
<dbReference type="Pfam" id="PF02195">
    <property type="entry name" value="ParB_N"/>
    <property type="match status" value="1"/>
</dbReference>
<dbReference type="PANTHER" id="PTHR33375:SF1">
    <property type="entry name" value="CHROMOSOME-PARTITIONING PROTEIN PARB-RELATED"/>
    <property type="match status" value="1"/>
</dbReference>